<evidence type="ECO:0000256" key="1">
    <source>
        <dbReference type="SAM" id="Phobius"/>
    </source>
</evidence>
<dbReference type="RefSeq" id="WP_054758630.1">
    <property type="nucleotide sequence ID" value="NZ_AYYR01000013.1"/>
</dbReference>
<accession>A0A0R2BMH0</accession>
<comment type="caution">
    <text evidence="2">The sequence shown here is derived from an EMBL/GenBank/DDBJ whole genome shotgun (WGS) entry which is preliminary data.</text>
</comment>
<keyword evidence="1" id="KW-0812">Transmembrane</keyword>
<proteinExistence type="predicted"/>
<reference evidence="2 3" key="1">
    <citation type="journal article" date="2015" name="Genome Announc.">
        <title>Expanding the biotechnology potential of lactobacilli through comparative genomics of 213 strains and associated genera.</title>
        <authorList>
            <person name="Sun Z."/>
            <person name="Harris H.M."/>
            <person name="McCann A."/>
            <person name="Guo C."/>
            <person name="Argimon S."/>
            <person name="Zhang W."/>
            <person name="Yang X."/>
            <person name="Jeffery I.B."/>
            <person name="Cooney J.C."/>
            <person name="Kagawa T.F."/>
            <person name="Liu W."/>
            <person name="Song Y."/>
            <person name="Salvetti E."/>
            <person name="Wrobel A."/>
            <person name="Rasinkangas P."/>
            <person name="Parkhill J."/>
            <person name="Rea M.C."/>
            <person name="O'Sullivan O."/>
            <person name="Ritari J."/>
            <person name="Douillard F.P."/>
            <person name="Paul Ross R."/>
            <person name="Yang R."/>
            <person name="Briner A.E."/>
            <person name="Felis G.E."/>
            <person name="de Vos W.M."/>
            <person name="Barrangou R."/>
            <person name="Klaenhammer T.R."/>
            <person name="Caufield P.W."/>
            <person name="Cui Y."/>
            <person name="Zhang H."/>
            <person name="O'Toole P.W."/>
        </authorList>
    </citation>
    <scope>NUCLEOTIDE SEQUENCE [LARGE SCALE GENOMIC DNA]</scope>
    <source>
        <strain evidence="2 3">DSM 20515</strain>
    </source>
</reference>
<feature type="transmembrane region" description="Helical" evidence="1">
    <location>
        <begin position="36"/>
        <end position="54"/>
    </location>
</feature>
<keyword evidence="1" id="KW-0472">Membrane</keyword>
<dbReference type="Proteomes" id="UP000051845">
    <property type="component" value="Unassembled WGS sequence"/>
</dbReference>
<dbReference type="AlphaFoldDB" id="A0A0R2BMH0"/>
<evidence type="ECO:0000313" key="3">
    <source>
        <dbReference type="Proteomes" id="UP000051845"/>
    </source>
</evidence>
<dbReference type="PATRIC" id="fig|1423733.4.peg.477"/>
<protein>
    <submittedName>
        <fullName evidence="2">Uncharacterized protein</fullName>
    </submittedName>
</protein>
<feature type="transmembrane region" description="Helical" evidence="1">
    <location>
        <begin position="96"/>
        <end position="118"/>
    </location>
</feature>
<dbReference type="EMBL" id="AYYR01000013">
    <property type="protein sequence ID" value="KRM77211.1"/>
    <property type="molecule type" value="Genomic_DNA"/>
</dbReference>
<sequence>MEKRSIISMFLGTFTGILFALGMCMSLIPVWHLQTIGIVLGAVGLFGGLILTMMRRWFAGQKLVPFTLRTVLLTLFGIVAAIVFGFGMVLSLISSFFLVGIGVGILGIVMILSLIVMIKGSAHRKAERKAE</sequence>
<keyword evidence="1" id="KW-1133">Transmembrane helix</keyword>
<evidence type="ECO:0000313" key="2">
    <source>
        <dbReference type="EMBL" id="KRM77211.1"/>
    </source>
</evidence>
<name>A0A0R2BMH0_SECCO</name>
<organism evidence="2 3">
    <name type="scientific">Secundilactobacillus collinoides DSM 20515 = JCM 1123</name>
    <dbReference type="NCBI Taxonomy" id="1423733"/>
    <lineage>
        <taxon>Bacteria</taxon>
        <taxon>Bacillati</taxon>
        <taxon>Bacillota</taxon>
        <taxon>Bacilli</taxon>
        <taxon>Lactobacillales</taxon>
        <taxon>Lactobacillaceae</taxon>
        <taxon>Secundilactobacillus</taxon>
    </lineage>
</organism>
<feature type="transmembrane region" description="Helical" evidence="1">
    <location>
        <begin position="66"/>
        <end position="90"/>
    </location>
</feature>
<gene>
    <name evidence="2" type="ORF">FC82_GL000455</name>
</gene>